<dbReference type="AlphaFoldDB" id="A0A2K2DRF6"/>
<dbReference type="GeneID" id="112270071"/>
<reference evidence="2" key="3">
    <citation type="submission" date="2018-08" db="UniProtKB">
        <authorList>
            <consortium name="EnsemblPlants"/>
        </authorList>
    </citation>
    <scope>IDENTIFICATION</scope>
    <source>
        <strain evidence="2">cv. Bd21</strain>
    </source>
</reference>
<sequence length="245" mass="27306">MLMNYPLECWDIEAVSDAFVPYGRFLVWNKEISNRARIIVKIRVYDVQALPLSLVILNNTNDIGNGDSWTCPLFVLSYNILGTLPADEDPLPPNGETPHPMPVHFHDVWSEPGHVQPQPPFVAQVFAVEDDIIHMNVQDGDDEAFEPVHTVNLQHNNPHDVAVQQLDDEPPLELQPGAIPVEPVVALQNMEAEIMSNANDILPKLLGADILGANCKVVDEQSGTKKKCFFRSKQLLNISPLPAVW</sequence>
<evidence type="ECO:0000313" key="3">
    <source>
        <dbReference type="Proteomes" id="UP000008810"/>
    </source>
</evidence>
<evidence type="ECO:0000313" key="2">
    <source>
        <dbReference type="EnsemblPlants" id="PNT76853"/>
    </source>
</evidence>
<dbReference type="PANTHER" id="PTHR33075">
    <property type="entry name" value="OS02G0499800 PROTEIN"/>
    <property type="match status" value="1"/>
</dbReference>
<organism evidence="1">
    <name type="scientific">Brachypodium distachyon</name>
    <name type="common">Purple false brome</name>
    <name type="synonym">Trachynia distachya</name>
    <dbReference type="NCBI Taxonomy" id="15368"/>
    <lineage>
        <taxon>Eukaryota</taxon>
        <taxon>Viridiplantae</taxon>
        <taxon>Streptophyta</taxon>
        <taxon>Embryophyta</taxon>
        <taxon>Tracheophyta</taxon>
        <taxon>Spermatophyta</taxon>
        <taxon>Magnoliopsida</taxon>
        <taxon>Liliopsida</taxon>
        <taxon>Poales</taxon>
        <taxon>Poaceae</taxon>
        <taxon>BOP clade</taxon>
        <taxon>Pooideae</taxon>
        <taxon>Stipodae</taxon>
        <taxon>Brachypodieae</taxon>
        <taxon>Brachypodium</taxon>
    </lineage>
</organism>
<proteinExistence type="predicted"/>
<dbReference type="PANTHER" id="PTHR33075:SF7">
    <property type="entry name" value="OS02G0303350 PROTEIN"/>
    <property type="match status" value="1"/>
</dbReference>
<evidence type="ECO:0000313" key="1">
    <source>
        <dbReference type="EMBL" id="PNT76853.1"/>
    </source>
</evidence>
<reference evidence="1" key="2">
    <citation type="submission" date="2017-06" db="EMBL/GenBank/DDBJ databases">
        <title>WGS assembly of Brachypodium distachyon.</title>
        <authorList>
            <consortium name="The International Brachypodium Initiative"/>
            <person name="Lucas S."/>
            <person name="Harmon-Smith M."/>
            <person name="Lail K."/>
            <person name="Tice H."/>
            <person name="Grimwood J."/>
            <person name="Bruce D."/>
            <person name="Barry K."/>
            <person name="Shu S."/>
            <person name="Lindquist E."/>
            <person name="Wang M."/>
            <person name="Pitluck S."/>
            <person name="Vogel J.P."/>
            <person name="Garvin D.F."/>
            <person name="Mockler T.C."/>
            <person name="Schmutz J."/>
            <person name="Rokhsar D."/>
            <person name="Bevan M.W."/>
        </authorList>
    </citation>
    <scope>NUCLEOTIDE SEQUENCE</scope>
    <source>
        <strain evidence="1">Bd21</strain>
    </source>
</reference>
<dbReference type="Proteomes" id="UP000008810">
    <property type="component" value="Chromosome 1"/>
</dbReference>
<dbReference type="EMBL" id="CM000880">
    <property type="protein sequence ID" value="PNT76853.1"/>
    <property type="molecule type" value="Genomic_DNA"/>
</dbReference>
<name>A0A2K2DRF6_BRADI</name>
<dbReference type="RefSeq" id="XP_024313498.1">
    <property type="nucleotide sequence ID" value="XM_024457730.1"/>
</dbReference>
<dbReference type="OrthoDB" id="696643at2759"/>
<gene>
    <name evidence="2" type="primary">LOC112270071</name>
    <name evidence="1" type="ORF">BRADI_1g54790v3</name>
</gene>
<keyword evidence="3" id="KW-1185">Reference proteome</keyword>
<dbReference type="Gramene" id="PNT76853">
    <property type="protein sequence ID" value="PNT76853"/>
    <property type="gene ID" value="BRADI_1g54790v3"/>
</dbReference>
<evidence type="ECO:0008006" key="4">
    <source>
        <dbReference type="Google" id="ProtNLM"/>
    </source>
</evidence>
<accession>A0A2K2DRF6</accession>
<dbReference type="EnsemblPlants" id="PNT76853">
    <property type="protein sequence ID" value="PNT76853"/>
    <property type="gene ID" value="BRADI_1g54790v3"/>
</dbReference>
<protein>
    <recommendedName>
        <fullName evidence="4">DUF4283 domain-containing protein</fullName>
    </recommendedName>
</protein>
<reference evidence="1 2" key="1">
    <citation type="journal article" date="2010" name="Nature">
        <title>Genome sequencing and analysis of the model grass Brachypodium distachyon.</title>
        <authorList>
            <consortium name="International Brachypodium Initiative"/>
        </authorList>
    </citation>
    <scope>NUCLEOTIDE SEQUENCE [LARGE SCALE GENOMIC DNA]</scope>
    <source>
        <strain evidence="1">Bd21</strain>
        <strain evidence="2">cv. Bd21</strain>
    </source>
</reference>